<name>A0AAD8Q7E8_9PEZI</name>
<organism evidence="1 2">
    <name type="scientific">Colletotrichum navitas</name>
    <dbReference type="NCBI Taxonomy" id="681940"/>
    <lineage>
        <taxon>Eukaryota</taxon>
        <taxon>Fungi</taxon>
        <taxon>Dikarya</taxon>
        <taxon>Ascomycota</taxon>
        <taxon>Pezizomycotina</taxon>
        <taxon>Sordariomycetes</taxon>
        <taxon>Hypocreomycetidae</taxon>
        <taxon>Glomerellales</taxon>
        <taxon>Glomerellaceae</taxon>
        <taxon>Colletotrichum</taxon>
        <taxon>Colletotrichum graminicola species complex</taxon>
    </lineage>
</organism>
<proteinExistence type="predicted"/>
<dbReference type="AlphaFoldDB" id="A0AAD8Q7E8"/>
<dbReference type="EMBL" id="JAHLJV010000011">
    <property type="protein sequence ID" value="KAK1596577.1"/>
    <property type="molecule type" value="Genomic_DNA"/>
</dbReference>
<accession>A0AAD8Q7E8</accession>
<dbReference type="Proteomes" id="UP001230504">
    <property type="component" value="Unassembled WGS sequence"/>
</dbReference>
<reference evidence="1" key="1">
    <citation type="submission" date="2021-06" db="EMBL/GenBank/DDBJ databases">
        <title>Comparative genomics, transcriptomics and evolutionary studies reveal genomic signatures of adaptation to plant cell wall in hemibiotrophic fungi.</title>
        <authorList>
            <consortium name="DOE Joint Genome Institute"/>
            <person name="Baroncelli R."/>
            <person name="Diaz J.F."/>
            <person name="Benocci T."/>
            <person name="Peng M."/>
            <person name="Battaglia E."/>
            <person name="Haridas S."/>
            <person name="Andreopoulos W."/>
            <person name="Labutti K."/>
            <person name="Pangilinan J."/>
            <person name="Floch G.L."/>
            <person name="Makela M.R."/>
            <person name="Henrissat B."/>
            <person name="Grigoriev I.V."/>
            <person name="Crouch J.A."/>
            <person name="De Vries R.P."/>
            <person name="Sukno S.A."/>
            <person name="Thon M.R."/>
        </authorList>
    </citation>
    <scope>NUCLEOTIDE SEQUENCE</scope>
    <source>
        <strain evidence="1">CBS 125086</strain>
    </source>
</reference>
<gene>
    <name evidence="1" type="ORF">LY79DRAFT_48367</name>
</gene>
<dbReference type="GeneID" id="85437518"/>
<comment type="caution">
    <text evidence="1">The sequence shown here is derived from an EMBL/GenBank/DDBJ whole genome shotgun (WGS) entry which is preliminary data.</text>
</comment>
<keyword evidence="2" id="KW-1185">Reference proteome</keyword>
<protein>
    <submittedName>
        <fullName evidence="1">Uncharacterized protein</fullName>
    </submittedName>
</protein>
<dbReference type="RefSeq" id="XP_060417430.1">
    <property type="nucleotide sequence ID" value="XM_060553278.1"/>
</dbReference>
<sequence>MVEFILHSVAFSSRASMPSQRPPTQQPARATNHADRAPYTRHIGLSCEWIHSTQTQFATHAKSPAHPKPRHSFLPFSLYLSVPRYELPLRQPAKFQGRPLHKYSAPPASFRFTDSDAGHHHLSIWRSSTLDAGSNLRGITERELTPRLPSPRPHRAHFHDFPSLHTPAQVTCRPSALVHRRIHSMP</sequence>
<evidence type="ECO:0000313" key="2">
    <source>
        <dbReference type="Proteomes" id="UP001230504"/>
    </source>
</evidence>
<evidence type="ECO:0000313" key="1">
    <source>
        <dbReference type="EMBL" id="KAK1596577.1"/>
    </source>
</evidence>